<protein>
    <submittedName>
        <fullName evidence="1">Uncharacterized protein</fullName>
    </submittedName>
</protein>
<gene>
    <name evidence="1" type="ORF">NN4_19860</name>
</gene>
<dbReference type="RefSeq" id="WP_147129604.1">
    <property type="nucleotide sequence ID" value="NZ_BJXA01000009.1"/>
</dbReference>
<organism evidence="1 2">
    <name type="scientific">Nocardia ninae NBRC 108245</name>
    <dbReference type="NCBI Taxonomy" id="1210091"/>
    <lineage>
        <taxon>Bacteria</taxon>
        <taxon>Bacillati</taxon>
        <taxon>Actinomycetota</taxon>
        <taxon>Actinomycetes</taxon>
        <taxon>Mycobacteriales</taxon>
        <taxon>Nocardiaceae</taxon>
        <taxon>Nocardia</taxon>
    </lineage>
</organism>
<dbReference type="EMBL" id="BJXA01000009">
    <property type="protein sequence ID" value="GEM37467.1"/>
    <property type="molecule type" value="Genomic_DNA"/>
</dbReference>
<evidence type="ECO:0000313" key="1">
    <source>
        <dbReference type="EMBL" id="GEM37467.1"/>
    </source>
</evidence>
<sequence>MTEDWGVMDFYFGSRVFNPPFDRRVVRQSYLRRTGAAVRRRLLAIRNLTSGRVTRPSLVPYAEFGTAAAVSPSEAVPGTSNDDLDQRLGENISALQLAEGVEELKANGAAALTDDDEDGAR</sequence>
<proteinExistence type="predicted"/>
<dbReference type="Proteomes" id="UP000321424">
    <property type="component" value="Unassembled WGS sequence"/>
</dbReference>
<comment type="caution">
    <text evidence="1">The sequence shown here is derived from an EMBL/GenBank/DDBJ whole genome shotgun (WGS) entry which is preliminary data.</text>
</comment>
<accession>A0A511MBA8</accession>
<name>A0A511MBA8_9NOCA</name>
<keyword evidence="2" id="KW-1185">Reference proteome</keyword>
<reference evidence="1 2" key="1">
    <citation type="submission" date="2019-07" db="EMBL/GenBank/DDBJ databases">
        <title>Whole genome shotgun sequence of Nocardia ninae NBRC 108245.</title>
        <authorList>
            <person name="Hosoyama A."/>
            <person name="Uohara A."/>
            <person name="Ohji S."/>
            <person name="Ichikawa N."/>
        </authorList>
    </citation>
    <scope>NUCLEOTIDE SEQUENCE [LARGE SCALE GENOMIC DNA]</scope>
    <source>
        <strain evidence="1 2">NBRC 108245</strain>
    </source>
</reference>
<evidence type="ECO:0000313" key="2">
    <source>
        <dbReference type="Proteomes" id="UP000321424"/>
    </source>
</evidence>
<dbReference type="AlphaFoldDB" id="A0A511MBA8"/>